<dbReference type="Proteomes" id="UP001198830">
    <property type="component" value="Unassembled WGS sequence"/>
</dbReference>
<protein>
    <recommendedName>
        <fullName evidence="3">Transposase</fullName>
    </recommendedName>
</protein>
<dbReference type="EMBL" id="JAJGNP010000015">
    <property type="protein sequence ID" value="MCC4234131.1"/>
    <property type="molecule type" value="Genomic_DNA"/>
</dbReference>
<reference evidence="1 2" key="1">
    <citation type="submission" date="2021-10" db="EMBL/GenBank/DDBJ databases">
        <title>The diversity and Nitrogen Metabolism of Culturable Nitrate-Utilizing Bacteria Within the Oxygen Minimum Zone of the Changjiang (Yangtze River)Estuary.</title>
        <authorList>
            <person name="Zhang D."/>
            <person name="Zheng J."/>
            <person name="Liu S."/>
            <person name="He W."/>
        </authorList>
    </citation>
    <scope>NUCLEOTIDE SEQUENCE [LARGE SCALE GENOMIC DNA]</scope>
    <source>
        <strain evidence="1 2">FXH275-2</strain>
    </source>
</reference>
<evidence type="ECO:0008006" key="3">
    <source>
        <dbReference type="Google" id="ProtNLM"/>
    </source>
</evidence>
<name>A0ABS8H9B0_9SPHN</name>
<evidence type="ECO:0000313" key="2">
    <source>
        <dbReference type="Proteomes" id="UP001198830"/>
    </source>
</evidence>
<proteinExistence type="predicted"/>
<keyword evidence="2" id="KW-1185">Reference proteome</keyword>
<evidence type="ECO:0000313" key="1">
    <source>
        <dbReference type="EMBL" id="MCC4234131.1"/>
    </source>
</evidence>
<accession>A0ABS8H9B0</accession>
<sequence length="71" mass="8173">MMAMRIQQAPGDDAYVFQPPSPERLCEGLFPGFDGVFLQRVQLNLYQYSDFGRTLPIDETQITPQEHFTYG</sequence>
<gene>
    <name evidence="1" type="ORF">LL253_15745</name>
</gene>
<comment type="caution">
    <text evidence="1">The sequence shown here is derived from an EMBL/GenBank/DDBJ whole genome shotgun (WGS) entry which is preliminary data.</text>
</comment>
<organism evidence="1 2">
    <name type="scientific">Sphingobium soli</name>
    <dbReference type="NCBI Taxonomy" id="1591116"/>
    <lineage>
        <taxon>Bacteria</taxon>
        <taxon>Pseudomonadati</taxon>
        <taxon>Pseudomonadota</taxon>
        <taxon>Alphaproteobacteria</taxon>
        <taxon>Sphingomonadales</taxon>
        <taxon>Sphingomonadaceae</taxon>
        <taxon>Sphingobium</taxon>
    </lineage>
</organism>